<dbReference type="EMBL" id="JABYQT010000002">
    <property type="protein sequence ID" value="MBZ5486793.1"/>
    <property type="molecule type" value="Genomic_DNA"/>
</dbReference>
<accession>A0ACC5VSE0</accession>
<evidence type="ECO:0000313" key="2">
    <source>
        <dbReference type="Proteomes" id="UP001319846"/>
    </source>
</evidence>
<evidence type="ECO:0000313" key="1">
    <source>
        <dbReference type="EMBL" id="MBZ5486793.1"/>
    </source>
</evidence>
<gene>
    <name evidence="1" type="ORF">HW452_04550</name>
</gene>
<name>A0ACC5VSE0_9GAMM</name>
<comment type="caution">
    <text evidence="1">The sequence shown here is derived from an EMBL/GenBank/DDBJ whole genome shotgun (WGS) entry which is preliminary data.</text>
</comment>
<dbReference type="Proteomes" id="UP001319846">
    <property type="component" value="Unassembled WGS sequence"/>
</dbReference>
<protein>
    <submittedName>
        <fullName evidence="1">DUF2784 domain-containing protein</fullName>
    </submittedName>
</protein>
<keyword evidence="2" id="KW-1185">Reference proteome</keyword>
<reference evidence="1" key="1">
    <citation type="submission" date="2020-06" db="EMBL/GenBank/DDBJ databases">
        <title>Whole Genome Sequence of Halomonas aquamarina MB598.</title>
        <authorList>
            <person name="Pervaiz M."/>
            <person name="Fariq A."/>
            <person name="Yasmin A."/>
            <person name="Welch M."/>
        </authorList>
    </citation>
    <scope>NUCLEOTIDE SEQUENCE</scope>
    <source>
        <strain evidence="1">MB598</strain>
    </source>
</reference>
<proteinExistence type="predicted"/>
<sequence>MSAPSLLLLADIILIVHVLFVAFVVLGLLAIYAGCFLGWRWVRNKTFRIVHLCAIGYVVGQAWVGAICPLTTWEMALREQAGAATYSGSFIQHWLQSLLYYTAPEWVFIVLYSLFASLVLASWWVVRPGGPGRNKRQR</sequence>
<organism evidence="1 2">
    <name type="scientific">Vreelandella aquamarina</name>
    <dbReference type="NCBI Taxonomy" id="77097"/>
    <lineage>
        <taxon>Bacteria</taxon>
        <taxon>Pseudomonadati</taxon>
        <taxon>Pseudomonadota</taxon>
        <taxon>Gammaproteobacteria</taxon>
        <taxon>Oceanospirillales</taxon>
        <taxon>Halomonadaceae</taxon>
        <taxon>Vreelandella</taxon>
    </lineage>
</organism>